<protein>
    <submittedName>
        <fullName evidence="1">Uncharacterized protein</fullName>
    </submittedName>
</protein>
<accession>A0ACB7JBX1</accession>
<sequence length="1144" mass="130825">MSPSGHVRICEKGKVLSGYYYDIPFTSPSFDSFALSHGSQSSFLPTDPPLPSATSLLSQKKPYKKVANRIKPVATTLPAEYRIVRRDPPDILADLSPLPTHPPDFSPGKRYTQERFEKQNIDPTNWLWPEEKKLAHFILRDKEFAFAWEEPEKGRFSSEWFDPVIIPTVEHVPWALRNIPIPPGIYSRVIDIIKDKIASGVYEDSSSSYRSRWFCVLKKDGSSLQLVHDLQPLNAVTIKDASLPPRMETYAEDFGGCGCYGLYDAFVAFDQRALDERSRDLTTFQTPLGAKRLASLPMGYTNAAQIMQGDVSFIFRSEIPHITNPYIDDVPVKGPRTRYELKDGSYETIPENPAIRRFVYEHLSNMYRLAHRMMKFGGTFSGKKVELCVSRALIVGHNCTYAGREPDDSRVQKIKDWPHCKDLTEVRGFLGTLGVMRIFIKDFATHARPLVNLTKKDTDFAFTPEHINAMNTLKHLAVNSPALRPINHSSDKEVVLAVDSSYIAVGYILSQIGNDGKRYPSRFGSITWNERESRYSQAKIELYGLFRALQATKLWLVGVKKLVVEVDAKYIKGMINNPDIHPNATINRWIAGILLFDFELRHVPGKSHAPADGLSRRPHAPEDPPVDEDIEAWIDAANGFMLEIRSRHQCRPTSPHHWKLEPAIWTVVDHGEDLPIHPPQNSRAADRDKAIGDIEHFLRTTEKPAHLKDSQIPSFIRRALDFFVRDGKLWRKDPQGRHKLYIPLPRRFSLLRQAHDELGHKGIYTTRTRLLERFWWPQLGRDVQWYVKTCHDCQIRSTQKLHIPPTPTIPPSLFRRVHIDTMVQPLANRFRYIVHARCALTAYPEWRALRRETAEHIGMFIFQEILCRWGAVEEIITDNGTPFVKAVDYLAKTYGIHHIRISPYNSQANGLVERQHYNVREAISKACDGDEKKWVSVAPAVFWAERVSIVKATGFSPYYMVHGVEPTLPFDIHEATYLVPLPSTQLSTAELIEHRARQLRKRPEDIETMRQKILKGRIASIEQFERRFTSNIHDYNFQPGDLVLVRNIKIEKDLSGKMKARYIGPMVVVRRTQGGSYILSELDGAVSALRFGAFRVVPYYPRSRSSLPLPTHSTDDLLDDEATDNLIHAVPLIPRNVPSSRHPI</sequence>
<keyword evidence="2" id="KW-1185">Reference proteome</keyword>
<name>A0ACB7JBX1_PLECO</name>
<reference evidence="1 2" key="1">
    <citation type="journal article" date="2021" name="Appl. Environ. Microbiol.">
        <title>Genetic linkage and physical mapping for an oyster mushroom Pleurotus cornucopiae and QTL analysis for the trait cap color.</title>
        <authorList>
            <person name="Zhang Y."/>
            <person name="Gao W."/>
            <person name="Sonnenberg A."/>
            <person name="Chen Q."/>
            <person name="Zhang J."/>
            <person name="Huang C."/>
        </authorList>
    </citation>
    <scope>NUCLEOTIDE SEQUENCE [LARGE SCALE GENOMIC DNA]</scope>
    <source>
        <strain evidence="1">CCMSSC00406</strain>
    </source>
</reference>
<evidence type="ECO:0000313" key="2">
    <source>
        <dbReference type="Proteomes" id="UP000824881"/>
    </source>
</evidence>
<dbReference type="EMBL" id="WQMT02000001">
    <property type="protein sequence ID" value="KAG9227280.1"/>
    <property type="molecule type" value="Genomic_DNA"/>
</dbReference>
<evidence type="ECO:0000313" key="1">
    <source>
        <dbReference type="EMBL" id="KAG9227280.1"/>
    </source>
</evidence>
<dbReference type="Proteomes" id="UP000824881">
    <property type="component" value="Unassembled WGS sequence"/>
</dbReference>
<proteinExistence type="predicted"/>
<gene>
    <name evidence="1" type="ORF">CCMSSC00406_0004181</name>
</gene>
<comment type="caution">
    <text evidence="1">The sequence shown here is derived from an EMBL/GenBank/DDBJ whole genome shotgun (WGS) entry which is preliminary data.</text>
</comment>
<organism evidence="1 2">
    <name type="scientific">Pleurotus cornucopiae</name>
    <name type="common">Cornucopia mushroom</name>
    <dbReference type="NCBI Taxonomy" id="5321"/>
    <lineage>
        <taxon>Eukaryota</taxon>
        <taxon>Fungi</taxon>
        <taxon>Dikarya</taxon>
        <taxon>Basidiomycota</taxon>
        <taxon>Agaricomycotina</taxon>
        <taxon>Agaricomycetes</taxon>
        <taxon>Agaricomycetidae</taxon>
        <taxon>Agaricales</taxon>
        <taxon>Pleurotineae</taxon>
        <taxon>Pleurotaceae</taxon>
        <taxon>Pleurotus</taxon>
    </lineage>
</organism>